<evidence type="ECO:0000256" key="3">
    <source>
        <dbReference type="ARBA" id="ARBA00022679"/>
    </source>
</evidence>
<feature type="transmembrane region" description="Helical" evidence="8">
    <location>
        <begin position="384"/>
        <end position="402"/>
    </location>
</feature>
<dbReference type="InterPro" id="IPR018584">
    <property type="entry name" value="GT87"/>
</dbReference>
<keyword evidence="3" id="KW-0808">Transferase</keyword>
<evidence type="ECO:0000256" key="7">
    <source>
        <dbReference type="ARBA" id="ARBA00024033"/>
    </source>
</evidence>
<protein>
    <submittedName>
        <fullName evidence="9">Membrane protein</fullName>
    </submittedName>
</protein>
<dbReference type="RefSeq" id="WP_096474703.1">
    <property type="nucleotide sequence ID" value="NZ_AP018112.1"/>
</dbReference>
<evidence type="ECO:0000313" key="10">
    <source>
        <dbReference type="Proteomes" id="UP000218432"/>
    </source>
</evidence>
<accession>A0A1Y1BQX2</accession>
<reference evidence="9 10" key="1">
    <citation type="journal article" date="2017" name="Genome Announc.">
        <title>Complete Genome Sequence of Burkholderia stabilis FERMP-21014.</title>
        <authorList>
            <person name="Konishi K."/>
            <person name="Kumagai T."/>
            <person name="Sakasegawa S."/>
            <person name="Tamura T."/>
        </authorList>
    </citation>
    <scope>NUCLEOTIDE SEQUENCE [LARGE SCALE GENOMIC DNA]</scope>
    <source>
        <strain evidence="9 10">FERMP-21014</strain>
    </source>
</reference>
<dbReference type="EMBL" id="AP018112">
    <property type="protein sequence ID" value="BAX62234.1"/>
    <property type="molecule type" value="Genomic_DNA"/>
</dbReference>
<feature type="transmembrane region" description="Helical" evidence="8">
    <location>
        <begin position="325"/>
        <end position="354"/>
    </location>
</feature>
<keyword evidence="2" id="KW-1003">Cell membrane</keyword>
<evidence type="ECO:0000313" key="9">
    <source>
        <dbReference type="EMBL" id="BAX62234.1"/>
    </source>
</evidence>
<dbReference type="Proteomes" id="UP000218432">
    <property type="component" value="Chromosome 2"/>
</dbReference>
<feature type="transmembrane region" description="Helical" evidence="8">
    <location>
        <begin position="197"/>
        <end position="221"/>
    </location>
</feature>
<dbReference type="GO" id="GO:0016758">
    <property type="term" value="F:hexosyltransferase activity"/>
    <property type="evidence" value="ECO:0007669"/>
    <property type="project" value="InterPro"/>
</dbReference>
<evidence type="ECO:0000256" key="1">
    <source>
        <dbReference type="ARBA" id="ARBA00004651"/>
    </source>
</evidence>
<evidence type="ECO:0000256" key="5">
    <source>
        <dbReference type="ARBA" id="ARBA00022989"/>
    </source>
</evidence>
<feature type="transmembrane region" description="Helical" evidence="8">
    <location>
        <begin position="158"/>
        <end position="191"/>
    </location>
</feature>
<feature type="transmembrane region" description="Helical" evidence="8">
    <location>
        <begin position="110"/>
        <end position="137"/>
    </location>
</feature>
<feature type="transmembrane region" description="Helical" evidence="8">
    <location>
        <begin position="228"/>
        <end position="248"/>
    </location>
</feature>
<sequence length="417" mass="45510">MDIPRPLTHTGERRVRVWLTPGRIALYSAFALIGYVVFVSSWSWVSHRSPGPGSIRLGADYTVFWTASWLVRHGAMSQAYDVSAFTRMLSELFPSTPRNALLPWLYPPTYLLMVAPLSLLPFAFSYPIFIATGIVVLGFASWRVSGLAATPGAKRFAWIALLGCPGIFVTAMYGQNAMLTASCAALAVYWVDRRPAWAGFCIGLLVVKPQLAMLFPFVLVAARAWRTFAWAALCASAFAALGLLTAGFGSLRLFAENAALARSIVLEHSVPLWITSPTPFAALRLAGVPLAAAYAAQACIAIVAIVSACILWARSRDTRLRGAMFVIATLAANPYVWHYELSWLCVALACLIALGTQEGWLRGEQAIVALVWALPLYEYMNPVFELPQIGSIVMLGTLLALLRRARLADRHLGAAFR</sequence>
<keyword evidence="5 8" id="KW-1133">Transmembrane helix</keyword>
<keyword evidence="6 8" id="KW-0472">Membrane</keyword>
<comment type="similarity">
    <text evidence="7">Belongs to the glycosyltransferase 87 family.</text>
</comment>
<evidence type="ECO:0000256" key="4">
    <source>
        <dbReference type="ARBA" id="ARBA00022692"/>
    </source>
</evidence>
<dbReference type="AlphaFoldDB" id="A0A1Y1BQX2"/>
<dbReference type="Pfam" id="PF09594">
    <property type="entry name" value="GT87"/>
    <property type="match status" value="1"/>
</dbReference>
<feature type="transmembrane region" description="Helical" evidence="8">
    <location>
        <begin position="24"/>
        <end position="45"/>
    </location>
</feature>
<evidence type="ECO:0000256" key="2">
    <source>
        <dbReference type="ARBA" id="ARBA00022475"/>
    </source>
</evidence>
<gene>
    <name evidence="9" type="ORF">BSFP_051010</name>
</gene>
<comment type="subcellular location">
    <subcellularLocation>
        <location evidence="1">Cell membrane</location>
        <topology evidence="1">Multi-pass membrane protein</topology>
    </subcellularLocation>
</comment>
<feature type="transmembrane region" description="Helical" evidence="8">
    <location>
        <begin position="291"/>
        <end position="313"/>
    </location>
</feature>
<evidence type="ECO:0000256" key="6">
    <source>
        <dbReference type="ARBA" id="ARBA00023136"/>
    </source>
</evidence>
<dbReference type="GO" id="GO:0005886">
    <property type="term" value="C:plasma membrane"/>
    <property type="evidence" value="ECO:0007669"/>
    <property type="project" value="UniProtKB-SubCell"/>
</dbReference>
<organism evidence="9 10">
    <name type="scientific">Burkholderia stabilis</name>
    <dbReference type="NCBI Taxonomy" id="95485"/>
    <lineage>
        <taxon>Bacteria</taxon>
        <taxon>Pseudomonadati</taxon>
        <taxon>Pseudomonadota</taxon>
        <taxon>Betaproteobacteria</taxon>
        <taxon>Burkholderiales</taxon>
        <taxon>Burkholderiaceae</taxon>
        <taxon>Burkholderia</taxon>
        <taxon>Burkholderia cepacia complex</taxon>
    </lineage>
</organism>
<evidence type="ECO:0000256" key="8">
    <source>
        <dbReference type="SAM" id="Phobius"/>
    </source>
</evidence>
<name>A0A1Y1BQX2_9BURK</name>
<proteinExistence type="inferred from homology"/>
<keyword evidence="4 8" id="KW-0812">Transmembrane</keyword>